<dbReference type="STRING" id="1367847.JCM7686_3364"/>
<accession>S5XSG9</accession>
<dbReference type="InterPro" id="IPR012354">
    <property type="entry name" value="Esterase_lipase"/>
</dbReference>
<dbReference type="PIRSF" id="PIRSF017388">
    <property type="entry name" value="Esterase_lipase"/>
    <property type="match status" value="1"/>
</dbReference>
<dbReference type="PANTHER" id="PTHR43798">
    <property type="entry name" value="MONOACYLGLYCEROL LIPASE"/>
    <property type="match status" value="1"/>
</dbReference>
<organism evidence="3 4">
    <name type="scientific">Paracoccus aminophilus JCM 7686</name>
    <dbReference type="NCBI Taxonomy" id="1367847"/>
    <lineage>
        <taxon>Bacteria</taxon>
        <taxon>Pseudomonadati</taxon>
        <taxon>Pseudomonadota</taxon>
        <taxon>Alphaproteobacteria</taxon>
        <taxon>Rhodobacterales</taxon>
        <taxon>Paracoccaceae</taxon>
        <taxon>Paracoccus</taxon>
    </lineage>
</organism>
<dbReference type="Proteomes" id="UP000015480">
    <property type="component" value="Chromosome"/>
</dbReference>
<evidence type="ECO:0000313" key="4">
    <source>
        <dbReference type="Proteomes" id="UP000015480"/>
    </source>
</evidence>
<evidence type="ECO:0000259" key="2">
    <source>
        <dbReference type="Pfam" id="PF12146"/>
    </source>
</evidence>
<gene>
    <name evidence="3" type="ORF">JCM7686_3364</name>
</gene>
<dbReference type="InterPro" id="IPR050266">
    <property type="entry name" value="AB_hydrolase_sf"/>
</dbReference>
<dbReference type="GO" id="GO:0016020">
    <property type="term" value="C:membrane"/>
    <property type="evidence" value="ECO:0007669"/>
    <property type="project" value="TreeGrafter"/>
</dbReference>
<name>S5XSG9_PARAH</name>
<dbReference type="PANTHER" id="PTHR43798:SF31">
    <property type="entry name" value="AB HYDROLASE SUPERFAMILY PROTEIN YCLE"/>
    <property type="match status" value="1"/>
</dbReference>
<dbReference type="Pfam" id="PF12146">
    <property type="entry name" value="Hydrolase_4"/>
    <property type="match status" value="1"/>
</dbReference>
<dbReference type="SUPFAM" id="SSF53474">
    <property type="entry name" value="alpha/beta-Hydrolases"/>
    <property type="match status" value="1"/>
</dbReference>
<dbReference type="InterPro" id="IPR022742">
    <property type="entry name" value="Hydrolase_4"/>
</dbReference>
<keyword evidence="1 3" id="KW-0378">Hydrolase</keyword>
<dbReference type="eggNOG" id="COG1647">
    <property type="taxonomic scope" value="Bacteria"/>
</dbReference>
<keyword evidence="4" id="KW-1185">Reference proteome</keyword>
<dbReference type="Gene3D" id="3.40.50.1820">
    <property type="entry name" value="alpha/beta hydrolase"/>
    <property type="match status" value="1"/>
</dbReference>
<feature type="domain" description="Serine aminopeptidase S33" evidence="2">
    <location>
        <begin position="27"/>
        <end position="258"/>
    </location>
</feature>
<dbReference type="RefSeq" id="WP_020952035.1">
    <property type="nucleotide sequence ID" value="NC_022041.1"/>
</dbReference>
<dbReference type="EC" id="3.1.1.1" evidence="3"/>
<dbReference type="AlphaFoldDB" id="S5XSG9"/>
<dbReference type="InterPro" id="IPR029058">
    <property type="entry name" value="AB_hydrolase_fold"/>
</dbReference>
<dbReference type="KEGG" id="pami:JCM7686_3364"/>
<protein>
    <submittedName>
        <fullName evidence="3">Carboxylesterase</fullName>
        <ecNumber evidence="3">3.1.1.1</ecNumber>
    </submittedName>
</protein>
<evidence type="ECO:0000256" key="1">
    <source>
        <dbReference type="ARBA" id="ARBA00022801"/>
    </source>
</evidence>
<evidence type="ECO:0000313" key="3">
    <source>
        <dbReference type="EMBL" id="AGT10399.1"/>
    </source>
</evidence>
<dbReference type="PATRIC" id="fig|1367847.3.peg.3396"/>
<dbReference type="OrthoDB" id="8476759at2"/>
<dbReference type="HOGENOM" id="CLU_076594_0_0_5"/>
<proteinExistence type="predicted"/>
<sequence>MAKTGDPRVTLDDPHSFFMPGTNGRGVLLVHGMTGAPAEMRLVARLLNKRGYSVLAPLLAGHGADEAEFRKYRWQDWQDSVEAAAEKLRAEVDETHAAGICVGGKLALLAAHRNPGTLRSVALYSPCFSYDGWAVPFYYPLLSRHIGWLAHVPFLQRLSFSETPAMGIKDERLRRLMAGMSADGVLDDFPGSGVVEMYRLGKLVRRELPQITTPTLILHAREDDLSNPRQAEYIDRHIGGPHALHWIEDSYHMIHVDRQHRHVADLTARFIEAHSRSGVAATPAFETHDV</sequence>
<dbReference type="EMBL" id="CP006650">
    <property type="protein sequence ID" value="AGT10399.1"/>
    <property type="molecule type" value="Genomic_DNA"/>
</dbReference>
<dbReference type="GO" id="GO:0106435">
    <property type="term" value="F:carboxylesterase activity"/>
    <property type="evidence" value="ECO:0007669"/>
    <property type="project" value="UniProtKB-EC"/>
</dbReference>
<reference evidence="3 4" key="1">
    <citation type="journal article" date="2014" name="BMC Genomics">
        <title>Architecture and functions of a multipartite genome of the methylotrophic bacterium Paracoccus aminophilus JCM 7686, containing primary and secondary chromids.</title>
        <authorList>
            <person name="Dziewit L."/>
            <person name="Czarnecki J."/>
            <person name="Wibberg D."/>
            <person name="Radlinska M."/>
            <person name="Mrozek P."/>
            <person name="Szymczak M."/>
            <person name="Schluter A."/>
            <person name="Puhler A."/>
            <person name="Bartosik D."/>
        </authorList>
    </citation>
    <scope>NUCLEOTIDE SEQUENCE [LARGE SCALE GENOMIC DNA]</scope>
    <source>
        <strain evidence="3">JCM 7686</strain>
    </source>
</reference>